<dbReference type="InterPro" id="IPR000971">
    <property type="entry name" value="Globin"/>
</dbReference>
<accession>A0A812LB32</accession>
<name>A0A812LB32_9DINO</name>
<evidence type="ECO:0000313" key="4">
    <source>
        <dbReference type="Proteomes" id="UP000604046"/>
    </source>
</evidence>
<feature type="compositionally biased region" description="Acidic residues" evidence="1">
    <location>
        <begin position="250"/>
        <end position="259"/>
    </location>
</feature>
<dbReference type="SUPFAM" id="SSF46458">
    <property type="entry name" value="Globin-like"/>
    <property type="match status" value="1"/>
</dbReference>
<dbReference type="Gene3D" id="1.10.490.10">
    <property type="entry name" value="Globins"/>
    <property type="match status" value="1"/>
</dbReference>
<comment type="caution">
    <text evidence="3">The sequence shown here is derived from an EMBL/GenBank/DDBJ whole genome shotgun (WGS) entry which is preliminary data.</text>
</comment>
<protein>
    <submittedName>
        <fullName evidence="3">Hnrnpu protein</fullName>
    </submittedName>
</protein>
<dbReference type="PROSITE" id="PS01033">
    <property type="entry name" value="GLOBIN"/>
    <property type="match status" value="1"/>
</dbReference>
<dbReference type="AlphaFoldDB" id="A0A812LB32"/>
<sequence>MENDNVNGSMRSSASEVEEAERAEQLGMFDEEDQQDQWTGGVTPERTERIELVDESPMGVVGSGEYDYDEEEITDPACLEVNTETFDEFRLSPEQVAKVQGGFAQLVENAGSPEAAGDAVYSTLFEAAPSLQSLWTTPRAVQGMKFAGSLALLISKLAYPEEFKTLVDTLGFQHLTTEVTIPRIEVFRDALVELFAADLGDLFTMDVRISLCRMFNYIGGAFIYIRNNYSSRLKLISHCWTLANSQKNEQDEDTQEENAESNLEHKDAEKEKGQASLKYSDPAPARALMRSFVCAMIARQYMACLCSSLLDKFIA</sequence>
<feature type="compositionally biased region" description="Polar residues" evidence="1">
    <location>
        <begin position="1"/>
        <end position="10"/>
    </location>
</feature>
<feature type="region of interest" description="Disordered" evidence="1">
    <location>
        <begin position="1"/>
        <end position="43"/>
    </location>
</feature>
<evidence type="ECO:0000259" key="2">
    <source>
        <dbReference type="PROSITE" id="PS01033"/>
    </source>
</evidence>
<dbReference type="GO" id="GO:0019825">
    <property type="term" value="F:oxygen binding"/>
    <property type="evidence" value="ECO:0007669"/>
    <property type="project" value="InterPro"/>
</dbReference>
<feature type="region of interest" description="Disordered" evidence="1">
    <location>
        <begin position="247"/>
        <end position="278"/>
    </location>
</feature>
<feature type="domain" description="Globin" evidence="2">
    <location>
        <begin position="90"/>
        <end position="227"/>
    </location>
</feature>
<dbReference type="EMBL" id="CAJNDS010000879">
    <property type="protein sequence ID" value="CAE7238984.1"/>
    <property type="molecule type" value="Genomic_DNA"/>
</dbReference>
<dbReference type="GO" id="GO:0020037">
    <property type="term" value="F:heme binding"/>
    <property type="evidence" value="ECO:0007669"/>
    <property type="project" value="InterPro"/>
</dbReference>
<organism evidence="3 4">
    <name type="scientific">Symbiodinium natans</name>
    <dbReference type="NCBI Taxonomy" id="878477"/>
    <lineage>
        <taxon>Eukaryota</taxon>
        <taxon>Sar</taxon>
        <taxon>Alveolata</taxon>
        <taxon>Dinophyceae</taxon>
        <taxon>Suessiales</taxon>
        <taxon>Symbiodiniaceae</taxon>
        <taxon>Symbiodinium</taxon>
    </lineage>
</organism>
<proteinExistence type="predicted"/>
<gene>
    <name evidence="3" type="primary">Hnrnpu</name>
    <name evidence="3" type="ORF">SNAT2548_LOCUS10564</name>
</gene>
<dbReference type="InterPro" id="IPR009050">
    <property type="entry name" value="Globin-like_sf"/>
</dbReference>
<reference evidence="3" key="1">
    <citation type="submission" date="2021-02" db="EMBL/GenBank/DDBJ databases">
        <authorList>
            <person name="Dougan E. K."/>
            <person name="Rhodes N."/>
            <person name="Thang M."/>
            <person name="Chan C."/>
        </authorList>
    </citation>
    <scope>NUCLEOTIDE SEQUENCE</scope>
</reference>
<feature type="compositionally biased region" description="Basic and acidic residues" evidence="1">
    <location>
        <begin position="262"/>
        <end position="273"/>
    </location>
</feature>
<dbReference type="InterPro" id="IPR012292">
    <property type="entry name" value="Globin/Proto"/>
</dbReference>
<evidence type="ECO:0000313" key="3">
    <source>
        <dbReference type="EMBL" id="CAE7238984.1"/>
    </source>
</evidence>
<dbReference type="OrthoDB" id="443789at2759"/>
<keyword evidence="4" id="KW-1185">Reference proteome</keyword>
<dbReference type="Proteomes" id="UP000604046">
    <property type="component" value="Unassembled WGS sequence"/>
</dbReference>
<evidence type="ECO:0000256" key="1">
    <source>
        <dbReference type="SAM" id="MobiDB-lite"/>
    </source>
</evidence>